<accession>A0A7S2B143</accession>
<sequence length="212" mass="23630">MKGRKDVMDEQDRAAREKLARQQRQNQNTYDPYAAPVYRNMEDTSDNNSGSDSDENYDEKELSLEANEPSVALTGLSPFRFYASESPGELLDMLSAACYNQSEQSTHEPPSVDRTTFQLTATVGDPSSPVSLQVRISKSVEQLENEESALWVVDASRGANGTPWSFLHHWREIVTAVSHMGCEGAGIAAHDKDMMSFQMPQPPPEDELLDLE</sequence>
<feature type="compositionally biased region" description="Basic and acidic residues" evidence="1">
    <location>
        <begin position="1"/>
        <end position="20"/>
    </location>
</feature>
<feature type="region of interest" description="Disordered" evidence="1">
    <location>
        <begin position="1"/>
        <end position="62"/>
    </location>
</feature>
<dbReference type="AlphaFoldDB" id="A0A7S2B143"/>
<name>A0A7S2B143_9STRA</name>
<reference evidence="2" key="1">
    <citation type="submission" date="2021-01" db="EMBL/GenBank/DDBJ databases">
        <authorList>
            <person name="Corre E."/>
            <person name="Pelletier E."/>
            <person name="Niang G."/>
            <person name="Scheremetjew M."/>
            <person name="Finn R."/>
            <person name="Kale V."/>
            <person name="Holt S."/>
            <person name="Cochrane G."/>
            <person name="Meng A."/>
            <person name="Brown T."/>
            <person name="Cohen L."/>
        </authorList>
    </citation>
    <scope>NUCLEOTIDE SEQUENCE</scope>
    <source>
        <strain evidence="2">CCMP1381</strain>
    </source>
</reference>
<evidence type="ECO:0000313" key="2">
    <source>
        <dbReference type="EMBL" id="CAD9383336.1"/>
    </source>
</evidence>
<proteinExistence type="predicted"/>
<protein>
    <submittedName>
        <fullName evidence="2">Uncharacterized protein</fullName>
    </submittedName>
</protein>
<organism evidence="2">
    <name type="scientific">Octactis speculum</name>
    <dbReference type="NCBI Taxonomy" id="3111310"/>
    <lineage>
        <taxon>Eukaryota</taxon>
        <taxon>Sar</taxon>
        <taxon>Stramenopiles</taxon>
        <taxon>Ochrophyta</taxon>
        <taxon>Dictyochophyceae</taxon>
        <taxon>Dictyochales</taxon>
        <taxon>Dictyochaceae</taxon>
        <taxon>Octactis</taxon>
    </lineage>
</organism>
<gene>
    <name evidence="2" type="ORF">DSPE1174_LOCUS4826</name>
</gene>
<evidence type="ECO:0000256" key="1">
    <source>
        <dbReference type="SAM" id="MobiDB-lite"/>
    </source>
</evidence>
<dbReference type="EMBL" id="HBGS01009160">
    <property type="protein sequence ID" value="CAD9383336.1"/>
    <property type="molecule type" value="Transcribed_RNA"/>
</dbReference>